<keyword evidence="7" id="KW-1185">Reference proteome</keyword>
<protein>
    <recommendedName>
        <fullName evidence="2 5">Aminoglycoside N(3)-acetyltransferase</fullName>
        <ecNumber evidence="5">2.3.1.-</ecNumber>
    </recommendedName>
</protein>
<dbReference type="OrthoDB" id="7330654at2"/>
<comment type="catalytic activity">
    <reaction evidence="5">
        <text>a 2-deoxystreptamine antibiotic + acetyl-CoA = an N(3)-acetyl-2-deoxystreptamine antibiotic + CoA + H(+)</text>
        <dbReference type="Rhea" id="RHEA:12665"/>
        <dbReference type="ChEBI" id="CHEBI:15378"/>
        <dbReference type="ChEBI" id="CHEBI:57287"/>
        <dbReference type="ChEBI" id="CHEBI:57288"/>
        <dbReference type="ChEBI" id="CHEBI:57921"/>
        <dbReference type="ChEBI" id="CHEBI:77452"/>
        <dbReference type="EC" id="2.3.1.81"/>
    </reaction>
</comment>
<name>A0A1E7X5Z5_9BURK</name>
<evidence type="ECO:0000256" key="2">
    <source>
        <dbReference type="ARBA" id="ARBA00012882"/>
    </source>
</evidence>
<dbReference type="SUPFAM" id="SSF110710">
    <property type="entry name" value="TTHA0583/YokD-like"/>
    <property type="match status" value="1"/>
</dbReference>
<proteinExistence type="inferred from homology"/>
<reference evidence="7" key="1">
    <citation type="journal article" date="2016" name="Front. Microbiol.">
        <title>Molecular Keys to the Janthinobacterium and Duganella spp. Interaction with the Plant Pathogen Fusarium graminearum.</title>
        <authorList>
            <person name="Haack F.S."/>
            <person name="Poehlein A."/>
            <person name="Kroger C."/>
            <person name="Voigt C.A."/>
            <person name="Piepenbring M."/>
            <person name="Bode H.B."/>
            <person name="Daniel R."/>
            <person name="Schafer W."/>
            <person name="Streit W.R."/>
        </authorList>
    </citation>
    <scope>NUCLEOTIDE SEQUENCE [LARGE SCALE GENOMIC DNA]</scope>
    <source>
        <strain evidence="7">T54</strain>
    </source>
</reference>
<dbReference type="EMBL" id="LROM01000050">
    <property type="protein sequence ID" value="OFA08151.1"/>
    <property type="molecule type" value="Genomic_DNA"/>
</dbReference>
<evidence type="ECO:0000256" key="3">
    <source>
        <dbReference type="ARBA" id="ARBA00022679"/>
    </source>
</evidence>
<dbReference type="PANTHER" id="PTHR11104">
    <property type="entry name" value="AMINOGLYCOSIDE N3-ACETYLTRANSFERASE"/>
    <property type="match status" value="1"/>
</dbReference>
<keyword evidence="5" id="KW-0046">Antibiotic resistance</keyword>
<gene>
    <name evidence="6" type="primary">yokD</name>
    <name evidence="6" type="ORF">DUPY_08000</name>
</gene>
<dbReference type="Pfam" id="PF02522">
    <property type="entry name" value="Antibiotic_NAT"/>
    <property type="match status" value="1"/>
</dbReference>
<dbReference type="EC" id="2.3.1.-" evidence="5"/>
<organism evidence="6 7">
    <name type="scientific">Duganella phyllosphaerae</name>
    <dbReference type="NCBI Taxonomy" id="762836"/>
    <lineage>
        <taxon>Bacteria</taxon>
        <taxon>Pseudomonadati</taxon>
        <taxon>Pseudomonadota</taxon>
        <taxon>Betaproteobacteria</taxon>
        <taxon>Burkholderiales</taxon>
        <taxon>Oxalobacteraceae</taxon>
        <taxon>Telluria group</taxon>
        <taxon>Duganella</taxon>
    </lineage>
</organism>
<keyword evidence="3 5" id="KW-0808">Transferase</keyword>
<dbReference type="PATRIC" id="fig|762836.4.peg.844"/>
<evidence type="ECO:0000256" key="1">
    <source>
        <dbReference type="ARBA" id="ARBA00006383"/>
    </source>
</evidence>
<accession>A0A1E7X5Z5</accession>
<sequence>MATSLRHDLLQMGIAPGDVVLARAAYRAVGRAGDGGGDFLAELLDLVGDQGTVACLAFTKGGWWWQAGQLPPFTPATPSYAGALPNAMLAHPGVHRSTHPQCSFVAIGRHARALTAGHGPGDGAYEPMRKLIALDAKMLVAGCVAVNPGFTTTHLAEVDLGLHRRRILPWLSVSRYLDDQGQVRVFHRRDPGCCSSAYWKFYGAYVRAGILTTGKVGNAYAICAPAAQCYAIERDILARDSRFNLCDSPDCLTCNALRWDRLHRWPLWLWRRARRQSPTWFRRPDG</sequence>
<comment type="similarity">
    <text evidence="1 5">Belongs to the antibiotic N-acetyltransferase family.</text>
</comment>
<dbReference type="Proteomes" id="UP000175989">
    <property type="component" value="Unassembled WGS sequence"/>
</dbReference>
<dbReference type="AlphaFoldDB" id="A0A1E7X5Z5"/>
<dbReference type="InterPro" id="IPR003679">
    <property type="entry name" value="Amioglycoside_AcTrfase"/>
</dbReference>
<dbReference type="GO" id="GO:0046353">
    <property type="term" value="F:aminoglycoside 3-N-acetyltransferase activity"/>
    <property type="evidence" value="ECO:0007669"/>
    <property type="project" value="UniProtKB-EC"/>
</dbReference>
<keyword evidence="4 5" id="KW-0012">Acyltransferase</keyword>
<evidence type="ECO:0000256" key="4">
    <source>
        <dbReference type="ARBA" id="ARBA00023315"/>
    </source>
</evidence>
<evidence type="ECO:0000313" key="7">
    <source>
        <dbReference type="Proteomes" id="UP000175989"/>
    </source>
</evidence>
<dbReference type="RefSeq" id="WP_084640532.1">
    <property type="nucleotide sequence ID" value="NZ_LROM01000050.1"/>
</dbReference>
<evidence type="ECO:0000313" key="6">
    <source>
        <dbReference type="EMBL" id="OFA08151.1"/>
    </source>
</evidence>
<dbReference type="GO" id="GO:0046677">
    <property type="term" value="P:response to antibiotic"/>
    <property type="evidence" value="ECO:0007669"/>
    <property type="project" value="UniProtKB-KW"/>
</dbReference>
<evidence type="ECO:0000256" key="5">
    <source>
        <dbReference type="RuleBase" id="RU365031"/>
    </source>
</evidence>
<comment type="caution">
    <text evidence="6">The sequence shown here is derived from an EMBL/GenBank/DDBJ whole genome shotgun (WGS) entry which is preliminary data.</text>
</comment>
<dbReference type="PANTHER" id="PTHR11104:SF0">
    <property type="entry name" value="SPBETA PROPHAGE-DERIVED AMINOGLYCOSIDE N(3')-ACETYLTRANSFERASE-LIKE PROTEIN YOKD"/>
    <property type="match status" value="1"/>
</dbReference>
<dbReference type="InterPro" id="IPR028345">
    <property type="entry name" value="Antibiotic_NAT-like"/>
</dbReference>